<feature type="compositionally biased region" description="Polar residues" evidence="1">
    <location>
        <begin position="39"/>
        <end position="55"/>
    </location>
</feature>
<comment type="caution">
    <text evidence="2">The sequence shown here is derived from an EMBL/GenBank/DDBJ whole genome shotgun (WGS) entry which is preliminary data.</text>
</comment>
<dbReference type="AlphaFoldDB" id="A0A0F9ER42"/>
<reference evidence="2" key="1">
    <citation type="journal article" date="2015" name="Nature">
        <title>Complex archaea that bridge the gap between prokaryotes and eukaryotes.</title>
        <authorList>
            <person name="Spang A."/>
            <person name="Saw J.H."/>
            <person name="Jorgensen S.L."/>
            <person name="Zaremba-Niedzwiedzka K."/>
            <person name="Martijn J."/>
            <person name="Lind A.E."/>
            <person name="van Eijk R."/>
            <person name="Schleper C."/>
            <person name="Guy L."/>
            <person name="Ettema T.J."/>
        </authorList>
    </citation>
    <scope>NUCLEOTIDE SEQUENCE</scope>
</reference>
<gene>
    <name evidence="2" type="ORF">LCGC14_2044140</name>
</gene>
<sequence>MTTATGNSGSLSFAAGTITELKSWSLEESAEQIDDTAMGDTNKTSKSGLPASSGTIEVHYDEADSVQESMDAGANGVLILFPKGNTSGKPRITLTVQVTGRSTSGAIDEILPQSFNYAIASGSVVRDLVP</sequence>
<feature type="region of interest" description="Disordered" evidence="1">
    <location>
        <begin position="29"/>
        <end position="63"/>
    </location>
</feature>
<name>A0A0F9ER42_9ZZZZ</name>
<organism evidence="2">
    <name type="scientific">marine sediment metagenome</name>
    <dbReference type="NCBI Taxonomy" id="412755"/>
    <lineage>
        <taxon>unclassified sequences</taxon>
        <taxon>metagenomes</taxon>
        <taxon>ecological metagenomes</taxon>
    </lineage>
</organism>
<protein>
    <submittedName>
        <fullName evidence="2">Uncharacterized protein</fullName>
    </submittedName>
</protein>
<evidence type="ECO:0000313" key="2">
    <source>
        <dbReference type="EMBL" id="KKL76514.1"/>
    </source>
</evidence>
<dbReference type="EMBL" id="LAZR01024020">
    <property type="protein sequence ID" value="KKL76514.1"/>
    <property type="molecule type" value="Genomic_DNA"/>
</dbReference>
<proteinExistence type="predicted"/>
<accession>A0A0F9ER42</accession>
<evidence type="ECO:0000256" key="1">
    <source>
        <dbReference type="SAM" id="MobiDB-lite"/>
    </source>
</evidence>